<dbReference type="Proteomes" id="UP000177596">
    <property type="component" value="Unassembled WGS sequence"/>
</dbReference>
<evidence type="ECO:0000256" key="4">
    <source>
        <dbReference type="ARBA" id="ARBA00022989"/>
    </source>
</evidence>
<protein>
    <recommendedName>
        <fullName evidence="7">Cache domain-containing protein</fullName>
    </recommendedName>
</protein>
<dbReference type="InterPro" id="IPR033479">
    <property type="entry name" value="dCache_1"/>
</dbReference>
<dbReference type="EMBL" id="MGIL01000022">
    <property type="protein sequence ID" value="OGM87727.1"/>
    <property type="molecule type" value="Genomic_DNA"/>
</dbReference>
<evidence type="ECO:0000256" key="6">
    <source>
        <dbReference type="SAM" id="Phobius"/>
    </source>
</evidence>
<proteinExistence type="predicted"/>
<dbReference type="Pfam" id="PF02743">
    <property type="entry name" value="dCache_1"/>
    <property type="match status" value="1"/>
</dbReference>
<evidence type="ECO:0000313" key="8">
    <source>
        <dbReference type="EMBL" id="OGM87727.1"/>
    </source>
</evidence>
<reference evidence="8 9" key="1">
    <citation type="journal article" date="2016" name="Nat. Commun.">
        <title>Thousands of microbial genomes shed light on interconnected biogeochemical processes in an aquifer system.</title>
        <authorList>
            <person name="Anantharaman K."/>
            <person name="Brown C.T."/>
            <person name="Hug L.A."/>
            <person name="Sharon I."/>
            <person name="Castelle C.J."/>
            <person name="Probst A.J."/>
            <person name="Thomas B.C."/>
            <person name="Singh A."/>
            <person name="Wilkins M.J."/>
            <person name="Karaoz U."/>
            <person name="Brodie E.L."/>
            <person name="Williams K.H."/>
            <person name="Hubbard S.S."/>
            <person name="Banfield J.F."/>
        </authorList>
    </citation>
    <scope>NUCLEOTIDE SEQUENCE [LARGE SCALE GENOMIC DNA]</scope>
</reference>
<evidence type="ECO:0000256" key="2">
    <source>
        <dbReference type="ARBA" id="ARBA00022475"/>
    </source>
</evidence>
<feature type="domain" description="Cache" evidence="7">
    <location>
        <begin position="37"/>
        <end position="282"/>
    </location>
</feature>
<keyword evidence="3 6" id="KW-0812">Transmembrane</keyword>
<comment type="caution">
    <text evidence="8">The sequence shown here is derived from an EMBL/GenBank/DDBJ whole genome shotgun (WGS) entry which is preliminary data.</text>
</comment>
<accession>A0A1F8DGJ8</accession>
<evidence type="ECO:0000256" key="1">
    <source>
        <dbReference type="ARBA" id="ARBA00004651"/>
    </source>
</evidence>
<evidence type="ECO:0000313" key="9">
    <source>
        <dbReference type="Proteomes" id="UP000177596"/>
    </source>
</evidence>
<evidence type="ECO:0000259" key="7">
    <source>
        <dbReference type="Pfam" id="PF02743"/>
    </source>
</evidence>
<dbReference type="CDD" id="cd12914">
    <property type="entry name" value="PDC1_DGC_like"/>
    <property type="match status" value="1"/>
</dbReference>
<dbReference type="Gene3D" id="3.30.450.20">
    <property type="entry name" value="PAS domain"/>
    <property type="match status" value="1"/>
</dbReference>
<feature type="transmembrane region" description="Helical" evidence="6">
    <location>
        <begin position="296"/>
        <end position="317"/>
    </location>
</feature>
<dbReference type="GO" id="GO:0005886">
    <property type="term" value="C:plasma membrane"/>
    <property type="evidence" value="ECO:0007669"/>
    <property type="project" value="UniProtKB-SubCell"/>
</dbReference>
<sequence length="337" mass="36916">MFWKALSGRIWLFGLLLIVGLGAAFLVILSWRVKPAVTNQFLNQQQMVTRAEASNLEAFFETFGNSVAVLAKLGSMESWGENTQSDLDAFVTQWSNSGLVAGVALTDSRGIVRFISNVLGTQDVGVSLADRDYFDWAKNWSDEGEYLVGTSIVSRMGGTKGQVIIPVVSPVFQNGVFVGAVVTSAKLKPLTEHYLELMKISDATEVYLIGVQGDLLYDSKTPDKVGVKVFEAGEEPFLGNQTVSDSLKDALNTTKEGSLARDGRLISYSPVPLGNRNWLLVTASPDQQMVDTTTPFYVRQAAMFLLFSLSILFYGAIVTRESQIRAGLNTKESQKRL</sequence>
<evidence type="ECO:0000256" key="3">
    <source>
        <dbReference type="ARBA" id="ARBA00022692"/>
    </source>
</evidence>
<keyword evidence="4 6" id="KW-1133">Transmembrane helix</keyword>
<organism evidence="8 9">
    <name type="scientific">Candidatus Woesebacteria bacterium RIFOXYD1_FULL_43_18</name>
    <dbReference type="NCBI Taxonomy" id="1802551"/>
    <lineage>
        <taxon>Bacteria</taxon>
        <taxon>Candidatus Woeseibacteriota</taxon>
    </lineage>
</organism>
<feature type="transmembrane region" description="Helical" evidence="6">
    <location>
        <begin position="12"/>
        <end position="31"/>
    </location>
</feature>
<gene>
    <name evidence="8" type="ORF">A2573_00475</name>
</gene>
<keyword evidence="2" id="KW-1003">Cell membrane</keyword>
<evidence type="ECO:0000256" key="5">
    <source>
        <dbReference type="ARBA" id="ARBA00023136"/>
    </source>
</evidence>
<dbReference type="AlphaFoldDB" id="A0A1F8DGJ8"/>
<keyword evidence="5 6" id="KW-0472">Membrane</keyword>
<name>A0A1F8DGJ8_9BACT</name>
<comment type="subcellular location">
    <subcellularLocation>
        <location evidence="1">Cell membrane</location>
        <topology evidence="1">Multi-pass membrane protein</topology>
    </subcellularLocation>
</comment>